<evidence type="ECO:0000313" key="5">
    <source>
        <dbReference type="EMBL" id="KAH9305680.1"/>
    </source>
</evidence>
<dbReference type="GO" id="GO:0016887">
    <property type="term" value="F:ATP hydrolysis activity"/>
    <property type="evidence" value="ECO:0007669"/>
    <property type="project" value="InterPro"/>
</dbReference>
<dbReference type="GO" id="GO:0005524">
    <property type="term" value="F:ATP binding"/>
    <property type="evidence" value="ECO:0007669"/>
    <property type="project" value="UniProtKB-KW"/>
</dbReference>
<evidence type="ECO:0000256" key="3">
    <source>
        <dbReference type="SAM" id="MobiDB-lite"/>
    </source>
</evidence>
<feature type="compositionally biased region" description="Basic and acidic residues" evidence="3">
    <location>
        <begin position="1"/>
        <end position="35"/>
    </location>
</feature>
<keyword evidence="6" id="KW-1185">Reference proteome</keyword>
<evidence type="ECO:0000313" key="6">
    <source>
        <dbReference type="Proteomes" id="UP000824469"/>
    </source>
</evidence>
<feature type="region of interest" description="Disordered" evidence="3">
    <location>
        <begin position="1"/>
        <end position="49"/>
    </location>
</feature>
<proteinExistence type="predicted"/>
<comment type="caution">
    <text evidence="5">The sequence shown here is derived from an EMBL/GenBank/DDBJ whole genome shotgun (WGS) entry which is preliminary data.</text>
</comment>
<dbReference type="Proteomes" id="UP000824469">
    <property type="component" value="Unassembled WGS sequence"/>
</dbReference>
<organism evidence="5 6">
    <name type="scientific">Taxus chinensis</name>
    <name type="common">Chinese yew</name>
    <name type="synonym">Taxus wallichiana var. chinensis</name>
    <dbReference type="NCBI Taxonomy" id="29808"/>
    <lineage>
        <taxon>Eukaryota</taxon>
        <taxon>Viridiplantae</taxon>
        <taxon>Streptophyta</taxon>
        <taxon>Embryophyta</taxon>
        <taxon>Tracheophyta</taxon>
        <taxon>Spermatophyta</taxon>
        <taxon>Pinopsida</taxon>
        <taxon>Pinidae</taxon>
        <taxon>Conifers II</taxon>
        <taxon>Cupressales</taxon>
        <taxon>Taxaceae</taxon>
        <taxon>Taxus</taxon>
    </lineage>
</organism>
<name>A0AA38FKE6_TAXCH</name>
<keyword evidence="2" id="KW-0067">ATP-binding</keyword>
<evidence type="ECO:0000256" key="1">
    <source>
        <dbReference type="ARBA" id="ARBA00022741"/>
    </source>
</evidence>
<evidence type="ECO:0000256" key="2">
    <source>
        <dbReference type="ARBA" id="ARBA00022840"/>
    </source>
</evidence>
<feature type="non-terminal residue" evidence="5">
    <location>
        <position position="1"/>
    </location>
</feature>
<dbReference type="PANTHER" id="PTHR45644">
    <property type="entry name" value="AAA ATPASE, PUTATIVE (AFU_ORTHOLOGUE AFUA_2G12920)-RELATED-RELATED"/>
    <property type="match status" value="1"/>
</dbReference>
<dbReference type="InterPro" id="IPR003959">
    <property type="entry name" value="ATPase_AAA_core"/>
</dbReference>
<accession>A0AA38FKE6</accession>
<feature type="domain" description="ATPase AAA-type core" evidence="4">
    <location>
        <begin position="73"/>
        <end position="113"/>
    </location>
</feature>
<feature type="non-terminal residue" evidence="5">
    <location>
        <position position="134"/>
    </location>
</feature>
<sequence length="134" mass="14988">EKMEPYIENKHEGEKSNVSSKRDAYKKEADNKEDMNPPTAPPKLGARPSNLRIPMILTVQYAKDNHQQPCRCILLFGPPGTGKTMLAKALTTKANSSFINISMSTITAKVDSMVGQRFRYGENKALKKIKNAFM</sequence>
<dbReference type="InterPro" id="IPR027417">
    <property type="entry name" value="P-loop_NTPase"/>
</dbReference>
<keyword evidence="1" id="KW-0547">Nucleotide-binding</keyword>
<protein>
    <recommendedName>
        <fullName evidence="4">ATPase AAA-type core domain-containing protein</fullName>
    </recommendedName>
</protein>
<dbReference type="InterPro" id="IPR051701">
    <property type="entry name" value="Mito_OM_Translocase_MSP1"/>
</dbReference>
<dbReference type="Pfam" id="PF00004">
    <property type="entry name" value="AAA"/>
    <property type="match status" value="1"/>
</dbReference>
<dbReference type="EMBL" id="JAHRHJ020000008">
    <property type="protein sequence ID" value="KAH9305680.1"/>
    <property type="molecule type" value="Genomic_DNA"/>
</dbReference>
<reference evidence="5 6" key="1">
    <citation type="journal article" date="2021" name="Nat. Plants">
        <title>The Taxus genome provides insights into paclitaxel biosynthesis.</title>
        <authorList>
            <person name="Xiong X."/>
            <person name="Gou J."/>
            <person name="Liao Q."/>
            <person name="Li Y."/>
            <person name="Zhou Q."/>
            <person name="Bi G."/>
            <person name="Li C."/>
            <person name="Du R."/>
            <person name="Wang X."/>
            <person name="Sun T."/>
            <person name="Guo L."/>
            <person name="Liang H."/>
            <person name="Lu P."/>
            <person name="Wu Y."/>
            <person name="Zhang Z."/>
            <person name="Ro D.K."/>
            <person name="Shang Y."/>
            <person name="Huang S."/>
            <person name="Yan J."/>
        </authorList>
    </citation>
    <scope>NUCLEOTIDE SEQUENCE [LARGE SCALE GENOMIC DNA]</scope>
    <source>
        <strain evidence="5">Ta-2019</strain>
    </source>
</reference>
<dbReference type="SUPFAM" id="SSF52540">
    <property type="entry name" value="P-loop containing nucleoside triphosphate hydrolases"/>
    <property type="match status" value="1"/>
</dbReference>
<dbReference type="AlphaFoldDB" id="A0AA38FKE6"/>
<dbReference type="GO" id="GO:0005741">
    <property type="term" value="C:mitochondrial outer membrane"/>
    <property type="evidence" value="ECO:0007669"/>
    <property type="project" value="TreeGrafter"/>
</dbReference>
<evidence type="ECO:0000259" key="4">
    <source>
        <dbReference type="Pfam" id="PF00004"/>
    </source>
</evidence>
<dbReference type="Gene3D" id="3.40.50.300">
    <property type="entry name" value="P-loop containing nucleotide triphosphate hydrolases"/>
    <property type="match status" value="1"/>
</dbReference>
<gene>
    <name evidence="5" type="ORF">KI387_010084</name>
</gene>